<dbReference type="InterPro" id="IPR005113">
    <property type="entry name" value="uDENN_dom"/>
</dbReference>
<dbReference type="Pfam" id="PF03456">
    <property type="entry name" value="uDENN"/>
    <property type="match status" value="1"/>
</dbReference>
<name>A0AA35NVT6_9SAUR</name>
<evidence type="ECO:0000256" key="1">
    <source>
        <dbReference type="ARBA" id="ARBA00022658"/>
    </source>
</evidence>
<dbReference type="GO" id="GO:0070374">
    <property type="term" value="P:positive regulation of ERK1 and ERK2 cascade"/>
    <property type="evidence" value="ECO:0007669"/>
    <property type="project" value="TreeGrafter"/>
</dbReference>
<feature type="domain" description="UDENN" evidence="3">
    <location>
        <begin position="682"/>
        <end position="1080"/>
    </location>
</feature>
<dbReference type="InterPro" id="IPR051942">
    <property type="entry name" value="DENN_domain_containing_2"/>
</dbReference>
<sequence length="1121" mass="126855">MTANKIASVTKRAGGSKVPRDSLDRCQSVSPPPLLYQPRSPTYPLSDSEDSCRSSSLTKVSSSRVLLKDRTNCGVALRSTSSSPSDTESPNHPLKAVSIGCLDKRLSLFQTEDQKEASKETQDGEAVGSRQLTRSTLSLGSAANLRNLSLSRVSVHSQALDIRQKISEWECRKEPSPRMSVCLDKRDVGDRSGSETCPSMLPSPCSEKTFDYKGFRRMSRTFSECSYPETEEEEFLDRDSCHRFEKRPSRSESANAFFKGNARKESSAVLNRIQKIEQALKEQPGRGLPQLPSSCYSVDRGRKKSVTSGIVEDLNENTNDSKAGSVICGSSPETPTETDKTSKMPQGLNATVSPVGPKLLPENLANTAVNPVPKPKRTFEYEADKNHKSKPSNGLPPSPLAAVPPPLPSTPAPPVTRRQKKESRFHRKSQNRKSFEFEDASSLQSLYPPSPSENGTESQHKFGSKSTLEENAYEDIVGDSPKENPYEDVELKARNAGRKSQQFSESSLDTLHRMWTPQDRKYTTPPQLPSKPSSQSLRIGNWSERRSHRVPRLPKRHSHDDMLLLAQLGIPSSPSSLNEDSLSTTSELLSTRRARRVPKLVQRINSIYSAKRGKKRLKKLSMSNIETASLRDENSESESDSDDRFKAHTQRLVHIQSMLKRAPSYRTLELELIEWQERELFEYFVVVSLKKKPSKNTYLPEVTYQFPKLERPTKQVREAEERLKAIPQFCFPDAKDWNPVSEYNSETFSFMLTGEDGSRRFGYCRRLLPSGKGPRLPEVYCVISRLGCFDLFSKILDEVERRRGISAALVYPFMRSLMESPFPAPGKTIKVKTFLPGAGNEVIELRRPMDSRLEHVDFECLFKCLSIRQIIRIFASLLLERRVIFIADKLSTLSSCSHAVVALLYPFSWQHTFIPVLPSSMIDIVCCPTPFLVGLLSNSLPKLKELPVEEALMVNLGSDRFIRQMDDEDTLLPRKLQAALEQALERKSDLINQDSDSESDEECNTLNGLVSEVFIRFFVETIGHYSLFLTQNEKAERVFQREAFRKSVASKSIRRFLEVFMESQMFAGFIQDRELRKCRAKGLFEQRVEQYLEELPDTEQSGVNKFLRGLGNKMRFLHKKN</sequence>
<feature type="compositionally biased region" description="Basic and acidic residues" evidence="2">
    <location>
        <begin position="377"/>
        <end position="386"/>
    </location>
</feature>
<dbReference type="PROSITE" id="PS50211">
    <property type="entry name" value="DENN"/>
    <property type="match status" value="1"/>
</dbReference>
<dbReference type="PANTHER" id="PTHR15288">
    <property type="entry name" value="DENN DOMAIN-CONTAINING PROTEIN 2"/>
    <property type="match status" value="1"/>
</dbReference>
<dbReference type="Proteomes" id="UP001178461">
    <property type="component" value="Chromosome 1"/>
</dbReference>
<feature type="compositionally biased region" description="Low complexity" evidence="2">
    <location>
        <begin position="79"/>
        <end position="90"/>
    </location>
</feature>
<dbReference type="Gene3D" id="3.30.450.200">
    <property type="match status" value="1"/>
</dbReference>
<dbReference type="InterPro" id="IPR001194">
    <property type="entry name" value="cDENN_dom"/>
</dbReference>
<dbReference type="AlphaFoldDB" id="A0AA35NVT6"/>
<proteinExistence type="predicted"/>
<dbReference type="InterPro" id="IPR005112">
    <property type="entry name" value="dDENN_dom"/>
</dbReference>
<dbReference type="EMBL" id="OX395126">
    <property type="protein sequence ID" value="CAI5763375.1"/>
    <property type="molecule type" value="Genomic_DNA"/>
</dbReference>
<dbReference type="PANTHER" id="PTHR15288:SF5">
    <property type="entry name" value="DENN DOMAIN-CONTAINING PROTEIN 2B"/>
    <property type="match status" value="1"/>
</dbReference>
<feature type="region of interest" description="Disordered" evidence="2">
    <location>
        <begin position="76"/>
        <end position="95"/>
    </location>
</feature>
<keyword evidence="5" id="KW-1185">Reference proteome</keyword>
<dbReference type="GO" id="GO:0005085">
    <property type="term" value="F:guanyl-nucleotide exchange factor activity"/>
    <property type="evidence" value="ECO:0007669"/>
    <property type="project" value="UniProtKB-KW"/>
</dbReference>
<dbReference type="FunFam" id="3.40.50.11500:FF:000004">
    <property type="entry name" value="DENN domain-containing protein 2C isoform X1"/>
    <property type="match status" value="1"/>
</dbReference>
<evidence type="ECO:0000259" key="3">
    <source>
        <dbReference type="PROSITE" id="PS50211"/>
    </source>
</evidence>
<dbReference type="InterPro" id="IPR037516">
    <property type="entry name" value="Tripartite_DENN"/>
</dbReference>
<feature type="compositionally biased region" description="Basic and acidic residues" evidence="2">
    <location>
        <begin position="112"/>
        <end position="122"/>
    </location>
</feature>
<protein>
    <recommendedName>
        <fullName evidence="3">UDENN domain-containing protein</fullName>
    </recommendedName>
</protein>
<feature type="compositionally biased region" description="Basic residues" evidence="2">
    <location>
        <begin position="417"/>
        <end position="431"/>
    </location>
</feature>
<dbReference type="Gene3D" id="3.40.50.11500">
    <property type="match status" value="1"/>
</dbReference>
<gene>
    <name evidence="4" type="ORF">PODLI_1B004695</name>
</gene>
<dbReference type="SMART" id="SM00799">
    <property type="entry name" value="DENN"/>
    <property type="match status" value="1"/>
</dbReference>
<feature type="region of interest" description="Disordered" evidence="2">
    <location>
        <begin position="280"/>
        <end position="485"/>
    </location>
</feature>
<dbReference type="InterPro" id="IPR043153">
    <property type="entry name" value="DENN_C"/>
</dbReference>
<evidence type="ECO:0000313" key="5">
    <source>
        <dbReference type="Proteomes" id="UP001178461"/>
    </source>
</evidence>
<feature type="region of interest" description="Disordered" evidence="2">
    <location>
        <begin position="1"/>
        <end position="56"/>
    </location>
</feature>
<dbReference type="Pfam" id="PF03455">
    <property type="entry name" value="dDENN"/>
    <property type="match status" value="1"/>
</dbReference>
<organism evidence="4 5">
    <name type="scientific">Podarcis lilfordi</name>
    <name type="common">Lilford's wall lizard</name>
    <dbReference type="NCBI Taxonomy" id="74358"/>
    <lineage>
        <taxon>Eukaryota</taxon>
        <taxon>Metazoa</taxon>
        <taxon>Chordata</taxon>
        <taxon>Craniata</taxon>
        <taxon>Vertebrata</taxon>
        <taxon>Euteleostomi</taxon>
        <taxon>Lepidosauria</taxon>
        <taxon>Squamata</taxon>
        <taxon>Bifurcata</taxon>
        <taxon>Unidentata</taxon>
        <taxon>Episquamata</taxon>
        <taxon>Laterata</taxon>
        <taxon>Lacertibaenia</taxon>
        <taxon>Lacertidae</taxon>
        <taxon>Podarcis</taxon>
    </lineage>
</organism>
<feature type="region of interest" description="Disordered" evidence="2">
    <location>
        <begin position="518"/>
        <end position="537"/>
    </location>
</feature>
<dbReference type="Pfam" id="PF02141">
    <property type="entry name" value="DENN"/>
    <property type="match status" value="1"/>
</dbReference>
<evidence type="ECO:0000313" key="4">
    <source>
        <dbReference type="EMBL" id="CAI5763375.1"/>
    </source>
</evidence>
<feature type="region of interest" description="Disordered" evidence="2">
    <location>
        <begin position="112"/>
        <end position="131"/>
    </location>
</feature>
<feature type="compositionally biased region" description="Pro residues" evidence="2">
    <location>
        <begin position="394"/>
        <end position="414"/>
    </location>
</feature>
<evidence type="ECO:0000256" key="2">
    <source>
        <dbReference type="SAM" id="MobiDB-lite"/>
    </source>
</evidence>
<dbReference type="SMART" id="SM00801">
    <property type="entry name" value="dDENN"/>
    <property type="match status" value="1"/>
</dbReference>
<dbReference type="SMART" id="SM00800">
    <property type="entry name" value="uDENN"/>
    <property type="match status" value="1"/>
</dbReference>
<keyword evidence="1" id="KW-0344">Guanine-nucleotide releasing factor</keyword>
<dbReference type="FunFam" id="3.30.450.200:FF:000001">
    <property type="entry name" value="DENN domain-containing protein 2A isoform X1"/>
    <property type="match status" value="1"/>
</dbReference>
<accession>A0AA35NVT6</accession>
<reference evidence="4" key="1">
    <citation type="submission" date="2022-12" db="EMBL/GenBank/DDBJ databases">
        <authorList>
            <person name="Alioto T."/>
            <person name="Alioto T."/>
            <person name="Gomez Garrido J."/>
        </authorList>
    </citation>
    <scope>NUCLEOTIDE SEQUENCE</scope>
</reference>